<keyword evidence="1" id="KW-0812">Transmembrane</keyword>
<evidence type="ECO:0000313" key="2">
    <source>
        <dbReference type="EMBL" id="OFI34432.1"/>
    </source>
</evidence>
<dbReference type="InterPro" id="IPR022584">
    <property type="entry name" value="DUF2937"/>
</dbReference>
<evidence type="ECO:0008006" key="4">
    <source>
        <dbReference type="Google" id="ProtNLM"/>
    </source>
</evidence>
<dbReference type="AlphaFoldDB" id="A0A1E8FES9"/>
<keyword evidence="3" id="KW-1185">Reference proteome</keyword>
<gene>
    <name evidence="2" type="ORF">BFC17_18570</name>
</gene>
<dbReference type="Proteomes" id="UP000176037">
    <property type="component" value="Unassembled WGS sequence"/>
</dbReference>
<evidence type="ECO:0000313" key="3">
    <source>
        <dbReference type="Proteomes" id="UP000176037"/>
    </source>
</evidence>
<reference evidence="2 3" key="1">
    <citation type="submission" date="2016-09" db="EMBL/GenBank/DDBJ databases">
        <title>Alteromonas lipolytica, a new species isolated from sea water.</title>
        <authorList>
            <person name="Wu Y.-H."/>
            <person name="Cheng H."/>
            <person name="Xu X.-W."/>
        </authorList>
    </citation>
    <scope>NUCLEOTIDE SEQUENCE [LARGE SCALE GENOMIC DNA]</scope>
    <source>
        <strain evidence="2 3">JW12</strain>
    </source>
</reference>
<name>A0A1E8FES9_9ALTE</name>
<proteinExistence type="predicted"/>
<organism evidence="2 3">
    <name type="scientific">Alteromonas lipolytica</name>
    <dbReference type="NCBI Taxonomy" id="1856405"/>
    <lineage>
        <taxon>Bacteria</taxon>
        <taxon>Pseudomonadati</taxon>
        <taxon>Pseudomonadota</taxon>
        <taxon>Gammaproteobacteria</taxon>
        <taxon>Alteromonadales</taxon>
        <taxon>Alteromonadaceae</taxon>
        <taxon>Alteromonas/Salinimonas group</taxon>
        <taxon>Alteromonas</taxon>
    </lineage>
</organism>
<dbReference type="Pfam" id="PF11157">
    <property type="entry name" value="DUF2937"/>
    <property type="match status" value="1"/>
</dbReference>
<keyword evidence="1" id="KW-1133">Transmembrane helix</keyword>
<comment type="caution">
    <text evidence="2">The sequence shown here is derived from an EMBL/GenBank/DDBJ whole genome shotgun (WGS) entry which is preliminary data.</text>
</comment>
<evidence type="ECO:0000256" key="1">
    <source>
        <dbReference type="SAM" id="Phobius"/>
    </source>
</evidence>
<sequence>MIVRLIDKLFFAVLLIALLQIPIVTDHYLQYLHGYVDATETEVLHYQQLARDYGYADTDSMLSALIANSDPLVSADARHKQAVIQAHAQARQAMAILQSSHYFEQFWYFIQPRQYARLTKVLELYQPSLPLRPQAIGAAIVTAICLYLLLWLPVFLMLRKRPKHHRFISH</sequence>
<dbReference type="EMBL" id="MJIC01000013">
    <property type="protein sequence ID" value="OFI34432.1"/>
    <property type="molecule type" value="Genomic_DNA"/>
</dbReference>
<feature type="transmembrane region" description="Helical" evidence="1">
    <location>
        <begin position="135"/>
        <end position="158"/>
    </location>
</feature>
<accession>A0A1E8FES9</accession>
<protein>
    <recommendedName>
        <fullName evidence="4">DUF2937 domain-containing protein</fullName>
    </recommendedName>
</protein>
<dbReference type="STRING" id="1856405.BFC17_18570"/>
<keyword evidence="1" id="KW-0472">Membrane</keyword>